<dbReference type="InterPro" id="IPR027417">
    <property type="entry name" value="P-loop_NTPase"/>
</dbReference>
<feature type="domain" description="Rad50/SbcC-type AAA" evidence="5">
    <location>
        <begin position="5"/>
        <end position="227"/>
    </location>
</feature>
<dbReference type="GO" id="GO:0006302">
    <property type="term" value="P:double-strand break repair"/>
    <property type="evidence" value="ECO:0007669"/>
    <property type="project" value="InterPro"/>
</dbReference>
<evidence type="ECO:0000313" key="7">
    <source>
        <dbReference type="Proteomes" id="UP000218615"/>
    </source>
</evidence>
<dbReference type="InterPro" id="IPR003395">
    <property type="entry name" value="RecF/RecN/SMC_N"/>
</dbReference>
<feature type="coiled-coil region" evidence="3">
    <location>
        <begin position="192"/>
        <end position="278"/>
    </location>
</feature>
<evidence type="ECO:0000259" key="5">
    <source>
        <dbReference type="Pfam" id="PF13476"/>
    </source>
</evidence>
<dbReference type="Pfam" id="PF13476">
    <property type="entry name" value="AAA_23"/>
    <property type="match status" value="1"/>
</dbReference>
<feature type="domain" description="RecF/RecN/SMC N-terminal" evidence="4">
    <location>
        <begin position="243"/>
        <end position="1168"/>
    </location>
</feature>
<dbReference type="Pfam" id="PF02463">
    <property type="entry name" value="SMC_N"/>
    <property type="match status" value="1"/>
</dbReference>
<dbReference type="Proteomes" id="UP000218615">
    <property type="component" value="Unassembled WGS sequence"/>
</dbReference>
<evidence type="ECO:0000259" key="4">
    <source>
        <dbReference type="Pfam" id="PF02463"/>
    </source>
</evidence>
<dbReference type="RefSeq" id="WP_096206761.1">
    <property type="nucleotide sequence ID" value="NZ_FZMP01000207.1"/>
</dbReference>
<dbReference type="Gene3D" id="3.40.50.300">
    <property type="entry name" value="P-loop containing nucleotide triphosphate hydrolases"/>
    <property type="match status" value="2"/>
</dbReference>
<protein>
    <recommendedName>
        <fullName evidence="8">DNA double-strand break repair Rad50 ATPase</fullName>
    </recommendedName>
</protein>
<dbReference type="OrthoDB" id="25344at2157"/>
<name>A0A284VS95_9EURY</name>
<dbReference type="AlphaFoldDB" id="A0A284VS95"/>
<organism evidence="6 7">
    <name type="scientific">Candidatus Methanoperedens nitratireducens</name>
    <dbReference type="NCBI Taxonomy" id="1392998"/>
    <lineage>
        <taxon>Archaea</taxon>
        <taxon>Methanobacteriati</taxon>
        <taxon>Methanobacteriota</taxon>
        <taxon>Stenosarchaea group</taxon>
        <taxon>Methanomicrobia</taxon>
        <taxon>Methanosarcinales</taxon>
        <taxon>ANME-2 cluster</taxon>
        <taxon>Candidatus Methanoperedentaceae</taxon>
        <taxon>Candidatus Methanoperedens</taxon>
    </lineage>
</organism>
<dbReference type="InterPro" id="IPR038729">
    <property type="entry name" value="Rad50/SbcC_AAA"/>
</dbReference>
<accession>A0A284VS95</accession>
<evidence type="ECO:0000313" key="6">
    <source>
        <dbReference type="EMBL" id="SNQ62156.1"/>
    </source>
</evidence>
<sequence length="1180" mass="133666">MLIKSVELKNVKSYSHETIEFLEGINGICGQNGHGKSTILEAIGYVLFDYPPYKKIDDFRRHGEKSGYVAITVEGRDEIEYTITRKLGGSEYYIKTPVSEIKGKKDVTDWIASNLLYNVRSTGDVPSIFENAVGVPQGTFTTAFLLNPEPRKKIFDNILRVEEYKEAYTNLREVTAAIEKTIDSMDRGLIPLRTRTEKYPELKKEKEDMQKEVEELKSDIKEINKKLSSLNRKKEELTGKKSRLDALTSQIKSERIRLEEVTKQFERINSDLRRAESARKIVNELAPVEEMYKKENVTLKELNGDRLKRDKLKEDITKLDLKINSFTEKLKCSSKLTLENKELEGKKKQLTPKIEAAHKLEESIGKLQKELKEPMNDIISRLLNLREKSKRIEDIRRDIEEQKTRISHLLPLKIKQSELEARIKDRKDSLEVPLRELSSAIPVLKEKEARAEKLRSEISHLVSRKNQLLPAVKRQKVLEDEMKSLSSFLDSLGKLGFELRQATEKEQRANALLVEIEQLGNKIAALLPLVEQQTMLEARQQELNQKHAAVSSLLKQTRSNMKLAGTQGLCPILNGIKCTSVSDFTRYFNDEIESREKELTEIKSQLDLISKESKQLNNPIKQRDDMLVLITAKKKEFGAYNGVYIEVISCRSRIEALVSSYPSLGIDILTGNEDEQKAVSLKLQSHKKELEKTQKSVTEFESAEALITSKNKDLEDLSSVPAALAECGEKIKELNSRFGLSAEIDGVKAALEKVMLEISSLGASLKEMNDPSGQVATIESLVASKQGDLTSLKEVPAMISACLKKLEELNKKYNLKDALEGNPAELKLVDELIESKTRELKALNSPDKEFENLNDIIGKNLKDLKALEHVPASLESCRHERDAIAAGFLLTFDGLDEKIASAQDNITKLEPEHNKYLQALPLASKASEYAQECGKLKENISSINSALNEALRKYEELSREFSEPLLNDTISQLEELGKTVSSKAEATKGKNKSLEKLVREIAGMESEITKINEIEKKLENEKQFLSFSNFIRDTIKNSSEFIANEFIGEISQEAGNIYSEIMDDYTCGLKWQNDYDIEVESGGEVKSFRQLSGGERMGAALAVRLALLKALSSCDFIFLDEPTQNMDELRREKLSQEIMKIRGFKQVFVISHDDTFNEKYANVVRIQKIDGESRVQQCST</sequence>
<dbReference type="PANTHER" id="PTHR32114:SF2">
    <property type="entry name" value="ABC TRANSPORTER ABCH.3"/>
    <property type="match status" value="1"/>
</dbReference>
<evidence type="ECO:0000256" key="3">
    <source>
        <dbReference type="SAM" id="Coils"/>
    </source>
</evidence>
<dbReference type="SUPFAM" id="SSF52540">
    <property type="entry name" value="P-loop containing nucleoside triphosphate hydrolases"/>
    <property type="match status" value="1"/>
</dbReference>
<gene>
    <name evidence="6" type="ORF">MNV_60037</name>
</gene>
<dbReference type="GO" id="GO:0016887">
    <property type="term" value="F:ATP hydrolysis activity"/>
    <property type="evidence" value="ECO:0007669"/>
    <property type="project" value="InterPro"/>
</dbReference>
<evidence type="ECO:0008006" key="8">
    <source>
        <dbReference type="Google" id="ProtNLM"/>
    </source>
</evidence>
<evidence type="ECO:0000256" key="1">
    <source>
        <dbReference type="ARBA" id="ARBA00023054"/>
    </source>
</evidence>
<dbReference type="PANTHER" id="PTHR32114">
    <property type="entry name" value="ABC TRANSPORTER ABCH.3"/>
    <property type="match status" value="1"/>
</dbReference>
<keyword evidence="7" id="KW-1185">Reference proteome</keyword>
<comment type="similarity">
    <text evidence="2">Belongs to the Sph1/Sph2 family.</text>
</comment>
<feature type="coiled-coil region" evidence="3">
    <location>
        <begin position="994"/>
        <end position="1021"/>
    </location>
</feature>
<keyword evidence="1 3" id="KW-0175">Coiled coil</keyword>
<reference evidence="7" key="1">
    <citation type="submission" date="2017-06" db="EMBL/GenBank/DDBJ databases">
        <authorList>
            <person name="Cremers G."/>
        </authorList>
    </citation>
    <scope>NUCLEOTIDE SEQUENCE [LARGE SCALE GENOMIC DNA]</scope>
</reference>
<dbReference type="EMBL" id="FZMP01000207">
    <property type="protein sequence ID" value="SNQ62156.1"/>
    <property type="molecule type" value="Genomic_DNA"/>
</dbReference>
<proteinExistence type="inferred from homology"/>
<evidence type="ECO:0000256" key="2">
    <source>
        <dbReference type="ARBA" id="ARBA00049666"/>
    </source>
</evidence>